<protein>
    <recommendedName>
        <fullName evidence="1">SMCHD1 ribosomal S5 domain-containing protein</fullName>
    </recommendedName>
</protein>
<feature type="non-terminal residue" evidence="2">
    <location>
        <position position="1"/>
    </location>
</feature>
<dbReference type="EMBL" id="JAHRIO010081992">
    <property type="protein sequence ID" value="MEQ2185714.1"/>
    <property type="molecule type" value="Genomic_DNA"/>
</dbReference>
<proteinExistence type="predicted"/>
<evidence type="ECO:0000259" key="1">
    <source>
        <dbReference type="Pfam" id="PF22899"/>
    </source>
</evidence>
<accession>A0ABV0PQF7</accession>
<dbReference type="PANTHER" id="PTHR22640">
    <property type="entry name" value="STRUCTURAL MAINTENANCE OF CHROMOSOMES FLEXIBLE HINGE DOMAIN-CONTAINING PROTEIN 1"/>
    <property type="match status" value="1"/>
</dbReference>
<gene>
    <name evidence="2" type="ORF">GOODEAATRI_021125</name>
</gene>
<evidence type="ECO:0000313" key="3">
    <source>
        <dbReference type="Proteomes" id="UP001476798"/>
    </source>
</evidence>
<dbReference type="Proteomes" id="UP001476798">
    <property type="component" value="Unassembled WGS sequence"/>
</dbReference>
<feature type="domain" description="SMCHD1 ribosomal S5" evidence="1">
    <location>
        <begin position="86"/>
        <end position="134"/>
    </location>
</feature>
<evidence type="ECO:0000313" key="2">
    <source>
        <dbReference type="EMBL" id="MEQ2185714.1"/>
    </source>
</evidence>
<organism evidence="2 3">
    <name type="scientific">Goodea atripinnis</name>
    <dbReference type="NCBI Taxonomy" id="208336"/>
    <lineage>
        <taxon>Eukaryota</taxon>
        <taxon>Metazoa</taxon>
        <taxon>Chordata</taxon>
        <taxon>Craniata</taxon>
        <taxon>Vertebrata</taxon>
        <taxon>Euteleostomi</taxon>
        <taxon>Actinopterygii</taxon>
        <taxon>Neopterygii</taxon>
        <taxon>Teleostei</taxon>
        <taxon>Neoteleostei</taxon>
        <taxon>Acanthomorphata</taxon>
        <taxon>Ovalentaria</taxon>
        <taxon>Atherinomorphae</taxon>
        <taxon>Cyprinodontiformes</taxon>
        <taxon>Goodeidae</taxon>
        <taxon>Goodea</taxon>
    </lineage>
</organism>
<dbReference type="InterPro" id="IPR038892">
    <property type="entry name" value="SMCHD1"/>
</dbReference>
<comment type="caution">
    <text evidence="2">The sequence shown here is derived from an EMBL/GenBank/DDBJ whole genome shotgun (WGS) entry which is preliminary data.</text>
</comment>
<keyword evidence="3" id="KW-1185">Reference proteome</keyword>
<dbReference type="InterPro" id="IPR055109">
    <property type="entry name" value="SMCHD1_S5"/>
</dbReference>
<sequence>CALAELVDNALSATAKNTGGRTIEIQLVGSLYACYSQHIYHYYIHGADGNHKTDNALRSNVIPQIDILVTLRDKPLYSMNLRKVEDDMQTLYINSAVDTFEFKVKTSEGGTVDGVLRYHPFLYDKETYPKDLNVLQGIQILCTL</sequence>
<name>A0ABV0PQF7_9TELE</name>
<dbReference type="PANTHER" id="PTHR22640:SF2">
    <property type="entry name" value="STRUCTURAL MAINTENANCE OF CHROMOSOMES FLEXIBLE HINGE DOMAIN-CONTAINING PROTEIN 1"/>
    <property type="match status" value="1"/>
</dbReference>
<dbReference type="Pfam" id="PF22899">
    <property type="entry name" value="SMCHD1_S5"/>
    <property type="match status" value="1"/>
</dbReference>
<reference evidence="2 3" key="1">
    <citation type="submission" date="2021-06" db="EMBL/GenBank/DDBJ databases">
        <authorList>
            <person name="Palmer J.M."/>
        </authorList>
    </citation>
    <scope>NUCLEOTIDE SEQUENCE [LARGE SCALE GENOMIC DNA]</scope>
    <source>
        <strain evidence="2 3">GA_2019</strain>
        <tissue evidence="2">Muscle</tissue>
    </source>
</reference>